<dbReference type="GO" id="GO:0005096">
    <property type="term" value="F:GTPase activator activity"/>
    <property type="evidence" value="ECO:0007669"/>
    <property type="project" value="InterPro"/>
</dbReference>
<feature type="compositionally biased region" description="Polar residues" evidence="1">
    <location>
        <begin position="286"/>
        <end position="316"/>
    </location>
</feature>
<organism evidence="2 3">
    <name type="scientific">Viridothelium virens</name>
    <name type="common">Speckled blister lichen</name>
    <name type="synonym">Trypethelium virens</name>
    <dbReference type="NCBI Taxonomy" id="1048519"/>
    <lineage>
        <taxon>Eukaryota</taxon>
        <taxon>Fungi</taxon>
        <taxon>Dikarya</taxon>
        <taxon>Ascomycota</taxon>
        <taxon>Pezizomycotina</taxon>
        <taxon>Dothideomycetes</taxon>
        <taxon>Dothideomycetes incertae sedis</taxon>
        <taxon>Trypetheliales</taxon>
        <taxon>Trypetheliaceae</taxon>
        <taxon>Viridothelium</taxon>
    </lineage>
</organism>
<dbReference type="InterPro" id="IPR034586">
    <property type="entry name" value="Bfa1/Byr4"/>
</dbReference>
<feature type="compositionally biased region" description="Pro residues" evidence="1">
    <location>
        <begin position="702"/>
        <end position="717"/>
    </location>
</feature>
<reference evidence="2" key="1">
    <citation type="journal article" date="2020" name="Stud. Mycol.">
        <title>101 Dothideomycetes genomes: a test case for predicting lifestyles and emergence of pathogens.</title>
        <authorList>
            <person name="Haridas S."/>
            <person name="Albert R."/>
            <person name="Binder M."/>
            <person name="Bloem J."/>
            <person name="Labutti K."/>
            <person name="Salamov A."/>
            <person name="Andreopoulos B."/>
            <person name="Baker S."/>
            <person name="Barry K."/>
            <person name="Bills G."/>
            <person name="Bluhm B."/>
            <person name="Cannon C."/>
            <person name="Castanera R."/>
            <person name="Culley D."/>
            <person name="Daum C."/>
            <person name="Ezra D."/>
            <person name="Gonzalez J."/>
            <person name="Henrissat B."/>
            <person name="Kuo A."/>
            <person name="Liang C."/>
            <person name="Lipzen A."/>
            <person name="Lutzoni F."/>
            <person name="Magnuson J."/>
            <person name="Mondo S."/>
            <person name="Nolan M."/>
            <person name="Ohm R."/>
            <person name="Pangilinan J."/>
            <person name="Park H.-J."/>
            <person name="Ramirez L."/>
            <person name="Alfaro M."/>
            <person name="Sun H."/>
            <person name="Tritt A."/>
            <person name="Yoshinaga Y."/>
            <person name="Zwiers L.-H."/>
            <person name="Turgeon B."/>
            <person name="Goodwin S."/>
            <person name="Spatafora J."/>
            <person name="Crous P."/>
            <person name="Grigoriev I."/>
        </authorList>
    </citation>
    <scope>NUCLEOTIDE SEQUENCE</scope>
    <source>
        <strain evidence="2">Tuck. ex Michener</strain>
    </source>
</reference>
<evidence type="ECO:0000256" key="1">
    <source>
        <dbReference type="SAM" id="MobiDB-lite"/>
    </source>
</evidence>
<feature type="region of interest" description="Disordered" evidence="1">
    <location>
        <begin position="751"/>
        <end position="806"/>
    </location>
</feature>
<feature type="compositionally biased region" description="Basic and acidic residues" evidence="1">
    <location>
        <begin position="766"/>
        <end position="779"/>
    </location>
</feature>
<dbReference type="AlphaFoldDB" id="A0A6A6HKF1"/>
<evidence type="ECO:0000313" key="3">
    <source>
        <dbReference type="Proteomes" id="UP000800092"/>
    </source>
</evidence>
<dbReference type="GO" id="GO:0044732">
    <property type="term" value="C:mitotic spindle pole body"/>
    <property type="evidence" value="ECO:0007669"/>
    <property type="project" value="TreeGrafter"/>
</dbReference>
<evidence type="ECO:0008006" key="4">
    <source>
        <dbReference type="Google" id="ProtNLM"/>
    </source>
</evidence>
<accession>A0A6A6HKF1</accession>
<dbReference type="GO" id="GO:1990334">
    <property type="term" value="C:Bfa1-Bub2 complex"/>
    <property type="evidence" value="ECO:0007669"/>
    <property type="project" value="InterPro"/>
</dbReference>
<dbReference type="GO" id="GO:0031578">
    <property type="term" value="P:mitotic spindle orientation checkpoint signaling"/>
    <property type="evidence" value="ECO:0007669"/>
    <property type="project" value="TreeGrafter"/>
</dbReference>
<sequence>MATAVENWDEDADFHGDLFSNSMSVAQSSISSRVSIHSESVAGDEDWQVLLTPNDDSSTQNAIAHAKQAGIPLPSNVPSSALLGGSIKKLSKRKSNQKMDDDWGEDLELPPPGGLKLKKKRSNENLRAPTTPAAEQEDDFDEWAEGSLGIRFAGTKRGENRNRSSSASAMSPSLGSCMTLESEDDGLDGLVLPNGPLDFEAALRKRKLAETEPEPESDKSMSFPVSQHVAQEPEKKLHKPSAPTPDSSNDDFFADIDIGRGDVFDPKKLKSHRNIQQKNKKPPVPTQRSGASTTLTFTDKSSTSRIPRPLSSSKSSAKLEPVLETGAAPSGNPMPRSRRPEPTTTSAQLLRSKRSMPMLRNSYTNQPTAHPKPFLPAGNAHAQSHNINARPAQSHSRRDSDPNRSQSPTMRSHSRLSNAVVPDTPSRTSRRDVAPPTLTREASVKRPMTRPTRRRNFGDGSELEHFDDLPTSASKESRFVKQPSLPKLNGTSTTKSLRQTLSHSKLQNGPDRTATATPMPPTPRTPSVKLDGGNSSTPRFARDTAASRIAREQRLNEARSQPQQRPRAEGPLMPVSTNWKAQVAARSPHASPGAQRKKKPGALPQLIKPMGAHVAKTEKGMTYNPLTLRWEGNENALHTFETQTNPLPTPTNPYAHANHSLQHLPSTGGYHTHQSNKSMTSLQHLAHAHPHLTHAPSGRPVSLPPQPPPPSTSPPRPALIAPLSHGAQGVQVVGGMVFDPRRMCWLKMGRNDSGSVSGAGDEDDDPFKGLDDLPDERATGRQRSSGPMEGVINDGLEGGTGTGTAGVTVHEEFDVGPEFIRRQREEELLWRKRTEGWFGVRRDELEENMAWKWSIRDLGNMR</sequence>
<dbReference type="OrthoDB" id="19159at2759"/>
<feature type="compositionally biased region" description="Polar residues" evidence="1">
    <location>
        <begin position="381"/>
        <end position="394"/>
    </location>
</feature>
<gene>
    <name evidence="2" type="ORF">EV356DRAFT_461149</name>
</gene>
<feature type="region of interest" description="Disordered" evidence="1">
    <location>
        <begin position="641"/>
        <end position="679"/>
    </location>
</feature>
<feature type="compositionally biased region" description="Low complexity" evidence="1">
    <location>
        <begin position="164"/>
        <end position="176"/>
    </location>
</feature>
<dbReference type="PANTHER" id="PTHR35140">
    <property type="entry name" value="MITOTIC CHECK POINT PROTEIN BFA1"/>
    <property type="match status" value="1"/>
</dbReference>
<feature type="region of interest" description="Disordered" evidence="1">
    <location>
        <begin position="154"/>
        <end position="603"/>
    </location>
</feature>
<evidence type="ECO:0000313" key="2">
    <source>
        <dbReference type="EMBL" id="KAF2238441.1"/>
    </source>
</evidence>
<keyword evidence="3" id="KW-1185">Reference proteome</keyword>
<feature type="compositionally biased region" description="Basic and acidic residues" evidence="1">
    <location>
        <begin position="257"/>
        <end position="268"/>
    </location>
</feature>
<proteinExistence type="predicted"/>
<feature type="compositionally biased region" description="Basic residues" evidence="1">
    <location>
        <begin position="269"/>
        <end position="281"/>
    </location>
</feature>
<dbReference type="Proteomes" id="UP000800092">
    <property type="component" value="Unassembled WGS sequence"/>
</dbReference>
<feature type="compositionally biased region" description="Polar residues" evidence="1">
    <location>
        <begin position="489"/>
        <end position="507"/>
    </location>
</feature>
<feature type="region of interest" description="Disordered" evidence="1">
    <location>
        <begin position="691"/>
        <end position="721"/>
    </location>
</feature>
<dbReference type="PANTHER" id="PTHR35140:SF1">
    <property type="entry name" value="MITOTIC CHECK POINT PROTEIN BFA1"/>
    <property type="match status" value="1"/>
</dbReference>
<protein>
    <recommendedName>
        <fullName evidence="4">Cytokinesis regulator</fullName>
    </recommendedName>
</protein>
<feature type="compositionally biased region" description="Polar residues" evidence="1">
    <location>
        <begin position="403"/>
        <end position="417"/>
    </location>
</feature>
<name>A0A6A6HKF1_VIRVR</name>
<dbReference type="EMBL" id="ML991776">
    <property type="protein sequence ID" value="KAF2238441.1"/>
    <property type="molecule type" value="Genomic_DNA"/>
</dbReference>
<feature type="region of interest" description="Disordered" evidence="1">
    <location>
        <begin position="89"/>
        <end position="142"/>
    </location>
</feature>